<evidence type="ECO:0000313" key="1">
    <source>
        <dbReference type="Proteomes" id="UP000095286"/>
    </source>
</evidence>
<reference evidence="2" key="1">
    <citation type="submission" date="2016-11" db="UniProtKB">
        <authorList>
            <consortium name="WormBaseParasite"/>
        </authorList>
    </citation>
    <scope>IDENTIFICATION</scope>
    <source>
        <strain evidence="2">KR3021</strain>
    </source>
</reference>
<organism evidence="1 2">
    <name type="scientific">Rhabditophanes sp. KR3021</name>
    <dbReference type="NCBI Taxonomy" id="114890"/>
    <lineage>
        <taxon>Eukaryota</taxon>
        <taxon>Metazoa</taxon>
        <taxon>Ecdysozoa</taxon>
        <taxon>Nematoda</taxon>
        <taxon>Chromadorea</taxon>
        <taxon>Rhabditida</taxon>
        <taxon>Tylenchina</taxon>
        <taxon>Panagrolaimomorpha</taxon>
        <taxon>Strongyloidoidea</taxon>
        <taxon>Alloionematidae</taxon>
        <taxon>Rhabditophanes</taxon>
    </lineage>
</organism>
<protein>
    <submittedName>
        <fullName evidence="2">Lipocln_cytosolic_FA-bd_dom domain-containing protein</fullName>
    </submittedName>
</protein>
<proteinExistence type="predicted"/>
<evidence type="ECO:0000313" key="2">
    <source>
        <dbReference type="WBParaSite" id="RSKR_0000782700.1"/>
    </source>
</evidence>
<sequence length="584" mass="62126">MTKGLTSIVVLIGIGAVLCQLEDSQKPVVIRLEAQPKKANFMNTMETPRALMPTNTRVQGTPTTRIQAAPTSEFVAPGPRMTSVAGAPQIPPAAIPQPNIFGGALPPAPPSAQQPNMGFGASPGTLTFVPRTIVTPPPPPPVEIPADVQNQLIKFFGLDSFGIPGLTGNHPNGLAGAVQELRAAGIPVQALPAEHVPGNVPITQPKSDILSEANPNFASPINQLMNELKGTGSSNHQGSGAIPLPEATPGENGFIGFLSTSIRKLVKESGVSEVFTQGIPSVIGTGTPTNVGSAKSSFSTDDKLPKEDHDIRRQQSPGQRVMSGLASALGGGGPNSPTHAGLPRIPGIPLLPGGIPRNAQGQIDVVNLIGSITRRVSNGTTLADVIPPEQLQNLADNVTDALLPATPEAFDMGKFMGRWFEGINSPRATEQRCVVHHYGGLTKNDKTATFTALKIYREGSEFGPVRYSIGYAFRGGNKDAMLQLHSSESADAQPFWIYKLGPEGTDPFGNSQYDYAIVSNWVKYPVTVLVRDPDTFKKKHEAEVLKWLEDQGFINGFVRAFNLLQPSEYSPCQYADSTFEVFGK</sequence>
<dbReference type="WBParaSite" id="RSKR_0000782700.1">
    <property type="protein sequence ID" value="RSKR_0000782700.1"/>
    <property type="gene ID" value="RSKR_0000782700"/>
</dbReference>
<accession>A0AC35U5W6</accession>
<dbReference type="Proteomes" id="UP000095286">
    <property type="component" value="Unplaced"/>
</dbReference>
<name>A0AC35U5W6_9BILA</name>